<evidence type="ECO:0000313" key="1">
    <source>
        <dbReference type="EMBL" id="OCK88471.1"/>
    </source>
</evidence>
<sequence>YRLLIIDGHSSHINIKFSKKIILIYLPPHLTHLLQLLDLVIFLVIKRLYLSKVNKYTACGITSINKEYFLKILGKIRPRIYTRELIRSAFNAAGLYPFNLN</sequence>
<keyword evidence="2" id="KW-1185">Reference proteome</keyword>
<dbReference type="Proteomes" id="UP000250078">
    <property type="component" value="Unassembled WGS sequence"/>
</dbReference>
<proteinExistence type="predicted"/>
<dbReference type="EMBL" id="KV748242">
    <property type="protein sequence ID" value="OCK88471.1"/>
    <property type="molecule type" value="Genomic_DNA"/>
</dbReference>
<feature type="non-terminal residue" evidence="1">
    <location>
        <position position="1"/>
    </location>
</feature>
<reference evidence="1 2" key="1">
    <citation type="journal article" date="2016" name="Nat. Commun.">
        <title>Ectomycorrhizal ecology is imprinted in the genome of the dominant symbiotic fungus Cenococcum geophilum.</title>
        <authorList>
            <consortium name="DOE Joint Genome Institute"/>
            <person name="Peter M."/>
            <person name="Kohler A."/>
            <person name="Ohm R.A."/>
            <person name="Kuo A."/>
            <person name="Krutzmann J."/>
            <person name="Morin E."/>
            <person name="Arend M."/>
            <person name="Barry K.W."/>
            <person name="Binder M."/>
            <person name="Choi C."/>
            <person name="Clum A."/>
            <person name="Copeland A."/>
            <person name="Grisel N."/>
            <person name="Haridas S."/>
            <person name="Kipfer T."/>
            <person name="LaButti K."/>
            <person name="Lindquist E."/>
            <person name="Lipzen A."/>
            <person name="Maire R."/>
            <person name="Meier B."/>
            <person name="Mihaltcheva S."/>
            <person name="Molinier V."/>
            <person name="Murat C."/>
            <person name="Poggeler S."/>
            <person name="Quandt C.A."/>
            <person name="Sperisen C."/>
            <person name="Tritt A."/>
            <person name="Tisserant E."/>
            <person name="Crous P.W."/>
            <person name="Henrissat B."/>
            <person name="Nehls U."/>
            <person name="Egli S."/>
            <person name="Spatafora J.W."/>
            <person name="Grigoriev I.V."/>
            <person name="Martin F.M."/>
        </authorList>
    </citation>
    <scope>NUCLEOTIDE SEQUENCE [LARGE SCALE GENOMIC DNA]</scope>
    <source>
        <strain evidence="1 2">1.58</strain>
    </source>
</reference>
<gene>
    <name evidence="1" type="ORF">K441DRAFT_588574</name>
</gene>
<evidence type="ECO:0000313" key="2">
    <source>
        <dbReference type="Proteomes" id="UP000250078"/>
    </source>
</evidence>
<organism evidence="1 2">
    <name type="scientific">Cenococcum geophilum 1.58</name>
    <dbReference type="NCBI Taxonomy" id="794803"/>
    <lineage>
        <taxon>Eukaryota</taxon>
        <taxon>Fungi</taxon>
        <taxon>Dikarya</taxon>
        <taxon>Ascomycota</taxon>
        <taxon>Pezizomycotina</taxon>
        <taxon>Dothideomycetes</taxon>
        <taxon>Pleosporomycetidae</taxon>
        <taxon>Gloniales</taxon>
        <taxon>Gloniaceae</taxon>
        <taxon>Cenococcum</taxon>
    </lineage>
</organism>
<name>A0ACC8EQ05_9PEZI</name>
<accession>A0ACC8EQ05</accession>
<protein>
    <submittedName>
        <fullName evidence="1">DDE-domain-containing protein</fullName>
    </submittedName>
</protein>